<reference evidence="2 3" key="1">
    <citation type="submission" date="2020-08" db="EMBL/GenBank/DDBJ databases">
        <title>Draft genome sequence of Parasphingopyxis sp. GrpM-11.</title>
        <authorList>
            <person name="Oh J."/>
            <person name="Roh D.-H."/>
        </authorList>
    </citation>
    <scope>NUCLEOTIDE SEQUENCE [LARGE SCALE GENOMIC DNA]</scope>
    <source>
        <strain evidence="2 3">GrpM-11</strain>
    </source>
</reference>
<dbReference type="CDD" id="cd04301">
    <property type="entry name" value="NAT_SF"/>
    <property type="match status" value="1"/>
</dbReference>
<dbReference type="InterPro" id="IPR052523">
    <property type="entry name" value="Trichothecene_AcTrans"/>
</dbReference>
<dbReference type="AlphaFoldDB" id="A0A842I3N8"/>
<name>A0A842I3N8_9SPHN</name>
<dbReference type="Gene3D" id="3.40.630.30">
    <property type="match status" value="1"/>
</dbReference>
<keyword evidence="2" id="KW-0808">Transferase</keyword>
<dbReference type="SUPFAM" id="SSF55729">
    <property type="entry name" value="Acyl-CoA N-acyltransferases (Nat)"/>
    <property type="match status" value="1"/>
</dbReference>
<proteinExistence type="predicted"/>
<dbReference type="Proteomes" id="UP000564378">
    <property type="component" value="Unassembled WGS sequence"/>
</dbReference>
<keyword evidence="3" id="KW-1185">Reference proteome</keyword>
<dbReference type="RefSeq" id="WP_185801905.1">
    <property type="nucleotide sequence ID" value="NZ_JACJVJ010000002.1"/>
</dbReference>
<feature type="domain" description="N-acetyltransferase" evidence="1">
    <location>
        <begin position="44"/>
        <end position="195"/>
    </location>
</feature>
<evidence type="ECO:0000313" key="3">
    <source>
        <dbReference type="Proteomes" id="UP000564378"/>
    </source>
</evidence>
<dbReference type="InterPro" id="IPR000182">
    <property type="entry name" value="GNAT_dom"/>
</dbReference>
<evidence type="ECO:0000259" key="1">
    <source>
        <dbReference type="PROSITE" id="PS51186"/>
    </source>
</evidence>
<evidence type="ECO:0000313" key="2">
    <source>
        <dbReference type="EMBL" id="MBC2778664.1"/>
    </source>
</evidence>
<dbReference type="GO" id="GO:0016747">
    <property type="term" value="F:acyltransferase activity, transferring groups other than amino-acyl groups"/>
    <property type="evidence" value="ECO:0007669"/>
    <property type="project" value="InterPro"/>
</dbReference>
<protein>
    <submittedName>
        <fullName evidence="2">GNAT family N-acetyltransferase</fullName>
    </submittedName>
</protein>
<gene>
    <name evidence="2" type="ORF">H6P80_13655</name>
</gene>
<dbReference type="PANTHER" id="PTHR42791:SF1">
    <property type="entry name" value="N-ACETYLTRANSFERASE DOMAIN-CONTAINING PROTEIN"/>
    <property type="match status" value="1"/>
</dbReference>
<organism evidence="2 3">
    <name type="scientific">Parasphingopyxis marina</name>
    <dbReference type="NCBI Taxonomy" id="2761622"/>
    <lineage>
        <taxon>Bacteria</taxon>
        <taxon>Pseudomonadati</taxon>
        <taxon>Pseudomonadota</taxon>
        <taxon>Alphaproteobacteria</taxon>
        <taxon>Sphingomonadales</taxon>
        <taxon>Sphingomonadaceae</taxon>
        <taxon>Parasphingopyxis</taxon>
    </lineage>
</organism>
<sequence length="197" mass="21425">MTAPPEIRPASPEERARAIDTIVLGFAADPLCRWIWPEGQTYLSAMAKLTEAFGGKAFDEATAYITPDFEAAALWLPPGVEPDAETMGALVAETVAPERLEEIGTFMAMQDDYHPEGEHWYLPLIAADPAHLGKGLGGALMKHALAVCDETGTTAYLESSNPRNISLYQRHGFEIMGEIQHGSSPVMTPMIREARQG</sequence>
<comment type="caution">
    <text evidence="2">The sequence shown here is derived from an EMBL/GenBank/DDBJ whole genome shotgun (WGS) entry which is preliminary data.</text>
</comment>
<dbReference type="EMBL" id="JACJVJ010000002">
    <property type="protein sequence ID" value="MBC2778664.1"/>
    <property type="molecule type" value="Genomic_DNA"/>
</dbReference>
<dbReference type="Pfam" id="PF00583">
    <property type="entry name" value="Acetyltransf_1"/>
    <property type="match status" value="1"/>
</dbReference>
<accession>A0A842I3N8</accession>
<dbReference type="InterPro" id="IPR016181">
    <property type="entry name" value="Acyl_CoA_acyltransferase"/>
</dbReference>
<dbReference type="PROSITE" id="PS51186">
    <property type="entry name" value="GNAT"/>
    <property type="match status" value="1"/>
</dbReference>
<dbReference type="PANTHER" id="PTHR42791">
    <property type="entry name" value="GNAT FAMILY ACETYLTRANSFERASE"/>
    <property type="match status" value="1"/>
</dbReference>